<dbReference type="EMBL" id="LOPU01000018">
    <property type="protein sequence ID" value="KTG09810.1"/>
    <property type="molecule type" value="Genomic_DNA"/>
</dbReference>
<sequence length="62" mass="7082">MSDRIDDEWWDSADTTQQSLQAPDGVENVEAYEVDDGVVFYDAQNPLAWMQTTQTVTLREQA</sequence>
<keyword evidence="3" id="KW-1185">Reference proteome</keyword>
<dbReference type="InterPro" id="IPR055755">
    <property type="entry name" value="DUF7331"/>
</dbReference>
<evidence type="ECO:0000313" key="3">
    <source>
        <dbReference type="Proteomes" id="UP000054387"/>
    </source>
</evidence>
<organism evidence="2 3">
    <name type="scientific">Haloprofundus marisrubri</name>
    <dbReference type="NCBI Taxonomy" id="1514971"/>
    <lineage>
        <taxon>Archaea</taxon>
        <taxon>Methanobacteriati</taxon>
        <taxon>Methanobacteriota</taxon>
        <taxon>Stenosarchaea group</taxon>
        <taxon>Halobacteria</taxon>
        <taxon>Halobacteriales</taxon>
        <taxon>Haloferacaceae</taxon>
        <taxon>Haloprofundus</taxon>
    </lineage>
</organism>
<name>A0A0W1R9T3_9EURY</name>
<feature type="region of interest" description="Disordered" evidence="1">
    <location>
        <begin position="1"/>
        <end position="25"/>
    </location>
</feature>
<comment type="caution">
    <text evidence="2">The sequence shown here is derived from an EMBL/GenBank/DDBJ whole genome shotgun (WGS) entry which is preliminary data.</text>
</comment>
<dbReference type="Pfam" id="PF24018">
    <property type="entry name" value="DUF7331"/>
    <property type="match status" value="1"/>
</dbReference>
<evidence type="ECO:0000256" key="1">
    <source>
        <dbReference type="SAM" id="MobiDB-lite"/>
    </source>
</evidence>
<gene>
    <name evidence="2" type="ORF">AUR64_09255</name>
</gene>
<dbReference type="AlphaFoldDB" id="A0A0W1R9T3"/>
<proteinExistence type="predicted"/>
<feature type="compositionally biased region" description="Acidic residues" evidence="1">
    <location>
        <begin position="1"/>
        <end position="11"/>
    </location>
</feature>
<reference evidence="2 3" key="1">
    <citation type="submission" date="2015-12" db="EMBL/GenBank/DDBJ databases">
        <title>Haloprofundus marisrubri gen. nov., sp. nov., an extremely halophilic archaeon isolated from the Discovery deep brine-seawater interface in the Red Sea.</title>
        <authorList>
            <person name="Zhang G."/>
            <person name="Stingl U."/>
            <person name="Rashid M."/>
        </authorList>
    </citation>
    <scope>NUCLEOTIDE SEQUENCE [LARGE SCALE GENOMIC DNA]</scope>
    <source>
        <strain evidence="2 3">SB9</strain>
    </source>
</reference>
<dbReference type="STRING" id="1514971.AUR64_09255"/>
<dbReference type="Proteomes" id="UP000054387">
    <property type="component" value="Unassembled WGS sequence"/>
</dbReference>
<dbReference type="RefSeq" id="WP_058581165.1">
    <property type="nucleotide sequence ID" value="NZ_LOPU01000018.1"/>
</dbReference>
<evidence type="ECO:0000313" key="2">
    <source>
        <dbReference type="EMBL" id="KTG09810.1"/>
    </source>
</evidence>
<protein>
    <submittedName>
        <fullName evidence="2">Uncharacterized protein</fullName>
    </submittedName>
</protein>
<accession>A0A0W1R9T3</accession>